<organism evidence="5 6">
    <name type="scientific">Sneathiella chungangensis</name>
    <dbReference type="NCBI Taxonomy" id="1418234"/>
    <lineage>
        <taxon>Bacteria</taxon>
        <taxon>Pseudomonadati</taxon>
        <taxon>Pseudomonadota</taxon>
        <taxon>Alphaproteobacteria</taxon>
        <taxon>Sneathiellales</taxon>
        <taxon>Sneathiellaceae</taxon>
        <taxon>Sneathiella</taxon>
    </lineage>
</organism>
<dbReference type="PANTHER" id="PTHR11103:SF18">
    <property type="entry name" value="SLR1189 PROTEIN"/>
    <property type="match status" value="1"/>
</dbReference>
<evidence type="ECO:0000313" key="5">
    <source>
        <dbReference type="EMBL" id="MZR22712.1"/>
    </source>
</evidence>
<dbReference type="GO" id="GO:0046872">
    <property type="term" value="F:metal ion binding"/>
    <property type="evidence" value="ECO:0007669"/>
    <property type="project" value="UniProtKB-KW"/>
</dbReference>
<feature type="domain" description="Hcy-binding" evidence="4">
    <location>
        <begin position="1"/>
        <end position="161"/>
    </location>
</feature>
<reference evidence="5 6" key="1">
    <citation type="journal article" date="2014" name="Int. J. Syst. Evol. Microbiol.">
        <title>Sneathiella chungangensis sp. nov., isolated from a marine sand, and emended description of the genus Sneathiella.</title>
        <authorList>
            <person name="Siamphan C."/>
            <person name="Kim H."/>
            <person name="Lee J.S."/>
            <person name="Kim W."/>
        </authorList>
    </citation>
    <scope>NUCLEOTIDE SEQUENCE [LARGE SCALE GENOMIC DNA]</scope>
    <source>
        <strain evidence="5 6">KCTC 32476</strain>
    </source>
</reference>
<dbReference type="PROSITE" id="PS50970">
    <property type="entry name" value="HCY"/>
    <property type="match status" value="1"/>
</dbReference>
<dbReference type="SUPFAM" id="SSF82282">
    <property type="entry name" value="Homocysteine S-methyltransferase"/>
    <property type="match status" value="1"/>
</dbReference>
<dbReference type="GO" id="GO:0032259">
    <property type="term" value="P:methylation"/>
    <property type="evidence" value="ECO:0007669"/>
    <property type="project" value="UniProtKB-KW"/>
</dbReference>
<evidence type="ECO:0000313" key="6">
    <source>
        <dbReference type="Proteomes" id="UP000445696"/>
    </source>
</evidence>
<dbReference type="InterPro" id="IPR036589">
    <property type="entry name" value="HCY_dom_sf"/>
</dbReference>
<keyword evidence="3" id="KW-0479">Metal-binding</keyword>
<dbReference type="GO" id="GO:0008168">
    <property type="term" value="F:methyltransferase activity"/>
    <property type="evidence" value="ECO:0007669"/>
    <property type="project" value="UniProtKB-UniRule"/>
</dbReference>
<feature type="binding site" evidence="3">
    <location>
        <position position="147"/>
    </location>
    <ligand>
        <name>Zn(2+)</name>
        <dbReference type="ChEBI" id="CHEBI:29105"/>
    </ligand>
</feature>
<name>A0A845MGF9_9PROT</name>
<dbReference type="Pfam" id="PF02574">
    <property type="entry name" value="S-methyl_trans"/>
    <property type="match status" value="1"/>
</dbReference>
<keyword evidence="6" id="KW-1185">Reference proteome</keyword>
<dbReference type="PANTHER" id="PTHR11103">
    <property type="entry name" value="SLR1189 PROTEIN"/>
    <property type="match status" value="1"/>
</dbReference>
<evidence type="ECO:0000256" key="1">
    <source>
        <dbReference type="ARBA" id="ARBA00022603"/>
    </source>
</evidence>
<keyword evidence="2 3" id="KW-0808">Transferase</keyword>
<dbReference type="Gene3D" id="3.20.20.330">
    <property type="entry name" value="Homocysteine-binding-like domain"/>
    <property type="match status" value="1"/>
</dbReference>
<comment type="cofactor">
    <cofactor evidence="3">
        <name>Zn(2+)</name>
        <dbReference type="ChEBI" id="CHEBI:29105"/>
    </cofactor>
</comment>
<comment type="caution">
    <text evidence="5">The sequence shown here is derived from an EMBL/GenBank/DDBJ whole genome shotgun (WGS) entry which is preliminary data.</text>
</comment>
<sequence length="168" mass="17956">MATAKSAGADFISALTFNHIEEAIGITRAASAAEIPIIMSFSLGREAVLKTGPTIGDAIEAVEVATDRAPLFYMINCNHPIDFAPAIAAPGRWIDRLKGVRPNASSLDHGILCKLGHLEEGDPIELGQQMGDLARRFPQLNVFGGCCGTDRPHMEQIAKNVLNVRAHA</sequence>
<keyword evidence="3" id="KW-0862">Zinc</keyword>
<dbReference type="Proteomes" id="UP000445696">
    <property type="component" value="Unassembled WGS sequence"/>
</dbReference>
<evidence type="ECO:0000256" key="3">
    <source>
        <dbReference type="PROSITE-ProRule" id="PRU00333"/>
    </source>
</evidence>
<feature type="binding site" evidence="3">
    <location>
        <position position="77"/>
    </location>
    <ligand>
        <name>Zn(2+)</name>
        <dbReference type="ChEBI" id="CHEBI:29105"/>
    </ligand>
</feature>
<dbReference type="EMBL" id="WTVA01000004">
    <property type="protein sequence ID" value="MZR22712.1"/>
    <property type="molecule type" value="Genomic_DNA"/>
</dbReference>
<dbReference type="RefSeq" id="WP_161339433.1">
    <property type="nucleotide sequence ID" value="NZ_JBHSDG010000004.1"/>
</dbReference>
<keyword evidence="1 3" id="KW-0489">Methyltransferase</keyword>
<dbReference type="InterPro" id="IPR003726">
    <property type="entry name" value="HCY_dom"/>
</dbReference>
<evidence type="ECO:0000256" key="2">
    <source>
        <dbReference type="ARBA" id="ARBA00022679"/>
    </source>
</evidence>
<dbReference type="AlphaFoldDB" id="A0A845MGF9"/>
<proteinExistence type="predicted"/>
<evidence type="ECO:0000259" key="4">
    <source>
        <dbReference type="PROSITE" id="PS50970"/>
    </source>
</evidence>
<protein>
    <recommendedName>
        <fullName evidence="4">Hcy-binding domain-containing protein</fullName>
    </recommendedName>
</protein>
<feature type="binding site" evidence="3">
    <location>
        <position position="146"/>
    </location>
    <ligand>
        <name>Zn(2+)</name>
        <dbReference type="ChEBI" id="CHEBI:29105"/>
    </ligand>
</feature>
<dbReference type="OrthoDB" id="9803687at2"/>
<gene>
    <name evidence="5" type="ORF">GQF03_10250</name>
</gene>
<accession>A0A845MGF9</accession>